<dbReference type="CDD" id="cd03364">
    <property type="entry name" value="TOPRIM_DnaG_primases"/>
    <property type="match status" value="1"/>
</dbReference>
<dbReference type="InterPro" id="IPR013264">
    <property type="entry name" value="DNAG_N"/>
</dbReference>
<evidence type="ECO:0000256" key="7">
    <source>
        <dbReference type="ARBA" id="ARBA00022771"/>
    </source>
</evidence>
<evidence type="ECO:0000256" key="10">
    <source>
        <dbReference type="SAM" id="MobiDB-lite"/>
    </source>
</evidence>
<accession>A0A3A3FY22</accession>
<gene>
    <name evidence="12" type="ORF">D3871_25285</name>
</gene>
<dbReference type="Gene3D" id="3.90.580.10">
    <property type="entry name" value="Zinc finger, CHC2-type domain"/>
    <property type="match status" value="1"/>
</dbReference>
<dbReference type="GO" id="GO:0003677">
    <property type="term" value="F:DNA binding"/>
    <property type="evidence" value="ECO:0007669"/>
    <property type="project" value="InterPro"/>
</dbReference>
<dbReference type="Gene3D" id="3.90.980.10">
    <property type="entry name" value="DNA primase, catalytic core, N-terminal domain"/>
    <property type="match status" value="1"/>
</dbReference>
<dbReference type="GO" id="GO:0005737">
    <property type="term" value="C:cytoplasm"/>
    <property type="evidence" value="ECO:0007669"/>
    <property type="project" value="TreeGrafter"/>
</dbReference>
<dbReference type="InterPro" id="IPR037068">
    <property type="entry name" value="DNA_primase_core_N_sf"/>
</dbReference>
<dbReference type="SMART" id="SM00493">
    <property type="entry name" value="TOPRIM"/>
    <property type="match status" value="1"/>
</dbReference>
<dbReference type="EMBL" id="QYUO01000003">
    <property type="protein sequence ID" value="RJF91979.1"/>
    <property type="molecule type" value="Genomic_DNA"/>
</dbReference>
<dbReference type="SUPFAM" id="SSF56731">
    <property type="entry name" value="DNA primase core"/>
    <property type="match status" value="1"/>
</dbReference>
<dbReference type="GO" id="GO:0006269">
    <property type="term" value="P:DNA replication, synthesis of primer"/>
    <property type="evidence" value="ECO:0007669"/>
    <property type="project" value="UniProtKB-KW"/>
</dbReference>
<dbReference type="InterPro" id="IPR002694">
    <property type="entry name" value="Znf_CHC2"/>
</dbReference>
<dbReference type="PANTHER" id="PTHR30313">
    <property type="entry name" value="DNA PRIMASE"/>
    <property type="match status" value="1"/>
</dbReference>
<dbReference type="Proteomes" id="UP000265955">
    <property type="component" value="Unassembled WGS sequence"/>
</dbReference>
<keyword evidence="13" id="KW-1185">Reference proteome</keyword>
<evidence type="ECO:0000259" key="11">
    <source>
        <dbReference type="PROSITE" id="PS50880"/>
    </source>
</evidence>
<dbReference type="Pfam" id="PF13155">
    <property type="entry name" value="Toprim_2"/>
    <property type="match status" value="1"/>
</dbReference>
<keyword evidence="2" id="KW-0639">Primosome</keyword>
<dbReference type="Pfam" id="PF08275">
    <property type="entry name" value="DNAG_N"/>
    <property type="match status" value="1"/>
</dbReference>
<evidence type="ECO:0000256" key="1">
    <source>
        <dbReference type="ARBA" id="ARBA00022478"/>
    </source>
</evidence>
<comment type="caution">
    <text evidence="12">The sequence shown here is derived from an EMBL/GenBank/DDBJ whole genome shotgun (WGS) entry which is preliminary data.</text>
</comment>
<reference evidence="13" key="1">
    <citation type="submission" date="2018-09" db="EMBL/GenBank/DDBJ databases">
        <authorList>
            <person name="Zhu H."/>
        </authorList>
    </citation>
    <scope>NUCLEOTIDE SEQUENCE [LARGE SCALE GENOMIC DNA]</scope>
    <source>
        <strain evidence="13">K1R23-30</strain>
    </source>
</reference>
<dbReference type="SMART" id="SM00400">
    <property type="entry name" value="ZnF_CHCC"/>
    <property type="match status" value="1"/>
</dbReference>
<dbReference type="PANTHER" id="PTHR30313:SF2">
    <property type="entry name" value="DNA PRIMASE"/>
    <property type="match status" value="1"/>
</dbReference>
<name>A0A3A3FY22_9BURK</name>
<evidence type="ECO:0000256" key="2">
    <source>
        <dbReference type="ARBA" id="ARBA00022515"/>
    </source>
</evidence>
<dbReference type="GO" id="GO:0000428">
    <property type="term" value="C:DNA-directed RNA polymerase complex"/>
    <property type="evidence" value="ECO:0007669"/>
    <property type="project" value="UniProtKB-KW"/>
</dbReference>
<dbReference type="AlphaFoldDB" id="A0A3A3FY22"/>
<keyword evidence="4" id="KW-0548">Nucleotidyltransferase</keyword>
<dbReference type="GO" id="GO:0003899">
    <property type="term" value="F:DNA-directed RNA polymerase activity"/>
    <property type="evidence" value="ECO:0007669"/>
    <property type="project" value="InterPro"/>
</dbReference>
<dbReference type="InterPro" id="IPR036977">
    <property type="entry name" value="DNA_primase_Znf_CHC2"/>
</dbReference>
<evidence type="ECO:0000313" key="12">
    <source>
        <dbReference type="EMBL" id="RJF91979.1"/>
    </source>
</evidence>
<keyword evidence="6" id="KW-0479">Metal-binding</keyword>
<keyword evidence="1" id="KW-0240">DNA-directed RNA polymerase</keyword>
<proteinExistence type="predicted"/>
<dbReference type="OrthoDB" id="7465087at2"/>
<protein>
    <submittedName>
        <fullName evidence="12">Toprim domain-containing protein</fullName>
    </submittedName>
</protein>
<dbReference type="GO" id="GO:0008270">
    <property type="term" value="F:zinc ion binding"/>
    <property type="evidence" value="ECO:0007669"/>
    <property type="project" value="UniProtKB-KW"/>
</dbReference>
<evidence type="ECO:0000256" key="5">
    <source>
        <dbReference type="ARBA" id="ARBA00022705"/>
    </source>
</evidence>
<keyword evidence="8" id="KW-0862">Zinc</keyword>
<feature type="region of interest" description="Disordered" evidence="10">
    <location>
        <begin position="949"/>
        <end position="971"/>
    </location>
</feature>
<organism evidence="12 13">
    <name type="scientific">Noviherbaspirillum saxi</name>
    <dbReference type="NCBI Taxonomy" id="2320863"/>
    <lineage>
        <taxon>Bacteria</taxon>
        <taxon>Pseudomonadati</taxon>
        <taxon>Pseudomonadota</taxon>
        <taxon>Betaproteobacteria</taxon>
        <taxon>Burkholderiales</taxon>
        <taxon>Oxalobacteraceae</taxon>
        <taxon>Noviherbaspirillum</taxon>
    </lineage>
</organism>
<evidence type="ECO:0000256" key="9">
    <source>
        <dbReference type="ARBA" id="ARBA00023163"/>
    </source>
</evidence>
<keyword evidence="5" id="KW-0235">DNA replication</keyword>
<keyword evidence="9" id="KW-0804">Transcription</keyword>
<sequence>MARIPAAEIEQLKSDVSVECLVEAAGIALKKSGKDRIGTCPFHDDSEPSLVVTPAKNLWHCFGCQIGGGPLDWVMKFKGVSFRHAVELLKADPSLAAQGDAPVKRATVRALPSPVTFDADDQALLNQSVSYYHETLKQSPEALAYLKARGLDHPELVERFVLGYANRTLGLRLPEKNRLSGADIRTRLQKIGIYRESGHEHFNGSLVVPVLDDAGNVTEVYGRKIRDDLRKGTPLHLYLPGPHRGVWNEQALAENKEIILCEALIDAMTFWCAGFTNVTAAYGVEGFTDDHLAAFRKYGTERVLIAYDRDDAGNRAAEKLAAQLMEQGIECLRVLFPKGMDANSYALKLTPAAHSLGLVLRQAEWIGRGRQPDAVPAVPAAAQDFPMPPPAAPLAVPLAAMADDADAEPPIESAGDELLIVQGDRQWRVRGWKKNLSPEQMRVNLQVRRTPEEAGGYHVDTLDLYAARARAAYIRQAAIELGLPDDTIKRDMGHVLLKLETLQDEAIRQNTKPKSTVPLMSAEDEKTALALLQAPDLIARIVADMERCGMVGESNNCLAGYLAAVSRKLDTPLAILIQSSSAAGKSSLMEAVLAMVPPEERVQYSAMTGQSLFYLGETDMQHKILAIAEEEGVRQAAYALKLLQSDGELTMASTGKDETTGNLVTKQYKVKGPVMLMMTTTAIDIDEELMNRCLVLSVNESREQTRAIHARQRMKQTLEGLLASSEKEAIIALHQNAQRLLKPVLVVNPYADKLTFLDDKTRTRRDHMKYLTLIRAIALIHQHQRPVKTVAHRGRTLAYIEATKADIALANRIAHDVLGRTLDELPPQTRRLLTQLHAWVDQEAMAQKLPPREFRFTRKQVRDALQWGDTQLKLHLGRLVDLEYLAVHRRGTTFDYELLYDGKDEGKHLCGLIDVAALGEMHGYDGERSGGNEHRSGFGRPLVGLVSGAGRGMVPNAQSEPPCGSADDDAVQSGVFAPNALHHANGAGPVVAGG</sequence>
<evidence type="ECO:0000256" key="3">
    <source>
        <dbReference type="ARBA" id="ARBA00022679"/>
    </source>
</evidence>
<evidence type="ECO:0000313" key="13">
    <source>
        <dbReference type="Proteomes" id="UP000265955"/>
    </source>
</evidence>
<dbReference type="SUPFAM" id="SSF57783">
    <property type="entry name" value="Zinc beta-ribbon"/>
    <property type="match status" value="1"/>
</dbReference>
<dbReference type="InterPro" id="IPR006171">
    <property type="entry name" value="TOPRIM_dom"/>
</dbReference>
<dbReference type="PROSITE" id="PS50880">
    <property type="entry name" value="TOPRIM"/>
    <property type="match status" value="1"/>
</dbReference>
<evidence type="ECO:0000256" key="8">
    <source>
        <dbReference type="ARBA" id="ARBA00022833"/>
    </source>
</evidence>
<dbReference type="Gene3D" id="3.40.1360.10">
    <property type="match status" value="1"/>
</dbReference>
<keyword evidence="7" id="KW-0863">Zinc-finger</keyword>
<dbReference type="InterPro" id="IPR050219">
    <property type="entry name" value="DnaG_primase"/>
</dbReference>
<dbReference type="InterPro" id="IPR034151">
    <property type="entry name" value="TOPRIM_DnaG_bac"/>
</dbReference>
<feature type="domain" description="Toprim" evidence="11">
    <location>
        <begin position="256"/>
        <end position="339"/>
    </location>
</feature>
<dbReference type="GO" id="GO:1990077">
    <property type="term" value="C:primosome complex"/>
    <property type="evidence" value="ECO:0007669"/>
    <property type="project" value="UniProtKB-KW"/>
</dbReference>
<evidence type="ECO:0000256" key="6">
    <source>
        <dbReference type="ARBA" id="ARBA00022723"/>
    </source>
</evidence>
<dbReference type="RefSeq" id="WP_119771874.1">
    <property type="nucleotide sequence ID" value="NZ_QYUO01000003.1"/>
</dbReference>
<keyword evidence="3" id="KW-0808">Transferase</keyword>
<evidence type="ECO:0000256" key="4">
    <source>
        <dbReference type="ARBA" id="ARBA00022695"/>
    </source>
</evidence>
<dbReference type="Pfam" id="PF01807">
    <property type="entry name" value="Zn_ribbon_DnaG"/>
    <property type="match status" value="1"/>
</dbReference>